<dbReference type="GO" id="GO:0003697">
    <property type="term" value="F:single-stranded DNA binding"/>
    <property type="evidence" value="ECO:0007669"/>
    <property type="project" value="InterPro"/>
</dbReference>
<proteinExistence type="predicted"/>
<evidence type="ECO:0000313" key="2">
    <source>
        <dbReference type="EMBL" id="KKM13684.1"/>
    </source>
</evidence>
<accession>A0A0F9I1V1</accession>
<dbReference type="AlphaFoldDB" id="A0A0F9I1V1"/>
<dbReference type="Pfam" id="PF00436">
    <property type="entry name" value="SSB"/>
    <property type="match status" value="1"/>
</dbReference>
<reference evidence="2" key="1">
    <citation type="journal article" date="2015" name="Nature">
        <title>Complex archaea that bridge the gap between prokaryotes and eukaryotes.</title>
        <authorList>
            <person name="Spang A."/>
            <person name="Saw J.H."/>
            <person name="Jorgensen S.L."/>
            <person name="Zaremba-Niedzwiedzka K."/>
            <person name="Martijn J."/>
            <person name="Lind A.E."/>
            <person name="van Eijk R."/>
            <person name="Schleper C."/>
            <person name="Guy L."/>
            <person name="Ettema T.J."/>
        </authorList>
    </citation>
    <scope>NUCLEOTIDE SEQUENCE</scope>
</reference>
<evidence type="ECO:0000256" key="1">
    <source>
        <dbReference type="ARBA" id="ARBA00023125"/>
    </source>
</evidence>
<protein>
    <recommendedName>
        <fullName evidence="3">Single-stranded DNA-binding protein</fullName>
    </recommendedName>
</protein>
<gene>
    <name evidence="2" type="ORF">LCGC14_1713820</name>
</gene>
<feature type="non-terminal residue" evidence="2">
    <location>
        <position position="41"/>
    </location>
</feature>
<dbReference type="EMBL" id="LAZR01015327">
    <property type="protein sequence ID" value="KKM13684.1"/>
    <property type="molecule type" value="Genomic_DNA"/>
</dbReference>
<comment type="caution">
    <text evidence="2">The sequence shown here is derived from an EMBL/GenBank/DDBJ whole genome shotgun (WGS) entry which is preliminary data.</text>
</comment>
<sequence length="41" mass="4567">MYHKVMLVGNLGQDVTMRYTSAGVPVSSFSMATNEKWNNSD</sequence>
<organism evidence="2">
    <name type="scientific">marine sediment metagenome</name>
    <dbReference type="NCBI Taxonomy" id="412755"/>
    <lineage>
        <taxon>unclassified sequences</taxon>
        <taxon>metagenomes</taxon>
        <taxon>ecological metagenomes</taxon>
    </lineage>
</organism>
<dbReference type="Gene3D" id="2.40.50.140">
    <property type="entry name" value="Nucleic acid-binding proteins"/>
    <property type="match status" value="1"/>
</dbReference>
<evidence type="ECO:0008006" key="3">
    <source>
        <dbReference type="Google" id="ProtNLM"/>
    </source>
</evidence>
<name>A0A0F9I1V1_9ZZZZ</name>
<keyword evidence="1" id="KW-0238">DNA-binding</keyword>
<dbReference type="PROSITE" id="PS50935">
    <property type="entry name" value="SSB"/>
    <property type="match status" value="1"/>
</dbReference>
<dbReference type="InterPro" id="IPR000424">
    <property type="entry name" value="Primosome_PriB/ssb"/>
</dbReference>
<dbReference type="SUPFAM" id="SSF50249">
    <property type="entry name" value="Nucleic acid-binding proteins"/>
    <property type="match status" value="1"/>
</dbReference>
<dbReference type="InterPro" id="IPR012340">
    <property type="entry name" value="NA-bd_OB-fold"/>
</dbReference>